<sequence>MRVNDSYKFKRGEQVIVHQLTEREKQDFGEKQAKLYGFGSVKQWRTVMMIETNLGYKFNGSNYWDLKDFISKYFEITERKDI</sequence>
<proteinExistence type="predicted"/>
<dbReference type="GeneID" id="89634115"/>
<dbReference type="EMBL" id="CP028160">
    <property type="protein sequence ID" value="AWN66490.1"/>
    <property type="molecule type" value="Genomic_DNA"/>
</dbReference>
<gene>
    <name evidence="1" type="ORF">LL14B4_10010</name>
</gene>
<accession>A0A2Z3KFM9</accession>
<organism evidence="1 2">
    <name type="scientific">Lactococcus lactis subsp. lactis</name>
    <name type="common">Streptococcus lactis</name>
    <dbReference type="NCBI Taxonomy" id="1360"/>
    <lineage>
        <taxon>Bacteria</taxon>
        <taxon>Bacillati</taxon>
        <taxon>Bacillota</taxon>
        <taxon>Bacilli</taxon>
        <taxon>Lactobacillales</taxon>
        <taxon>Streptococcaceae</taxon>
        <taxon>Lactococcus</taxon>
    </lineage>
</organism>
<name>A0A2Z3KFM9_LACLL</name>
<evidence type="ECO:0000313" key="2">
    <source>
        <dbReference type="Proteomes" id="UP000245919"/>
    </source>
</evidence>
<protein>
    <submittedName>
        <fullName evidence="1">Uncharacterized protein</fullName>
    </submittedName>
</protein>
<reference evidence="1 2" key="1">
    <citation type="submission" date="2018-03" db="EMBL/GenBank/DDBJ databases">
        <title>Genome sequence of Lactococcus lactis strain 14B4 from almond drupe.</title>
        <authorList>
            <person name="Tran T.D."/>
            <person name="McGarvey J.A."/>
            <person name="Huynh S."/>
            <person name="Parker C.T."/>
        </authorList>
    </citation>
    <scope>NUCLEOTIDE SEQUENCE [LARGE SCALE GENOMIC DNA]</scope>
    <source>
        <strain evidence="1 2">14B4</strain>
    </source>
</reference>
<dbReference type="RefSeq" id="WP_109991179.1">
    <property type="nucleotide sequence ID" value="NZ_CP028160.1"/>
</dbReference>
<dbReference type="Proteomes" id="UP000245919">
    <property type="component" value="Chromosome"/>
</dbReference>
<dbReference type="AlphaFoldDB" id="A0A2Z3KFM9"/>
<evidence type="ECO:0000313" key="1">
    <source>
        <dbReference type="EMBL" id="AWN66490.1"/>
    </source>
</evidence>